<dbReference type="PROSITE" id="PS00092">
    <property type="entry name" value="N6_MTASE"/>
    <property type="match status" value="1"/>
</dbReference>
<dbReference type="EMBL" id="BEGY01000082">
    <property type="protein sequence ID" value="GAX82562.1"/>
    <property type="molecule type" value="Genomic_DNA"/>
</dbReference>
<comment type="caution">
    <text evidence="2">The sequence shown here is derived from an EMBL/GenBank/DDBJ whole genome shotgun (WGS) entry which is preliminary data.</text>
</comment>
<proteinExistence type="predicted"/>
<name>A0A250XI23_9CHLO</name>
<dbReference type="OrthoDB" id="203687at2759"/>
<dbReference type="AlphaFoldDB" id="A0A250XI23"/>
<dbReference type="PANTHER" id="PTHR39444:SF3">
    <property type="entry name" value="SITE-SPECIFIC DNA-METHYLTRANSFERASE (ADENINE-SPECIFIC)"/>
    <property type="match status" value="1"/>
</dbReference>
<dbReference type="Proteomes" id="UP000232323">
    <property type="component" value="Unassembled WGS sequence"/>
</dbReference>
<dbReference type="GO" id="GO:0032259">
    <property type="term" value="P:methylation"/>
    <property type="evidence" value="ECO:0007669"/>
    <property type="project" value="InterPro"/>
</dbReference>
<accession>A0A250XI23</accession>
<organism evidence="2 3">
    <name type="scientific">Chlamydomonas eustigma</name>
    <dbReference type="NCBI Taxonomy" id="1157962"/>
    <lineage>
        <taxon>Eukaryota</taxon>
        <taxon>Viridiplantae</taxon>
        <taxon>Chlorophyta</taxon>
        <taxon>core chlorophytes</taxon>
        <taxon>Chlorophyceae</taxon>
        <taxon>CS clade</taxon>
        <taxon>Chlamydomonadales</taxon>
        <taxon>Chlamydomonadaceae</taxon>
        <taxon>Chlamydomonas</taxon>
    </lineage>
</organism>
<evidence type="ECO:0000313" key="3">
    <source>
        <dbReference type="Proteomes" id="UP000232323"/>
    </source>
</evidence>
<reference evidence="2 3" key="1">
    <citation type="submission" date="2017-08" db="EMBL/GenBank/DDBJ databases">
        <title>Acidophilic green algal genome provides insights into adaptation to an acidic environment.</title>
        <authorList>
            <person name="Hirooka S."/>
            <person name="Hirose Y."/>
            <person name="Kanesaki Y."/>
            <person name="Higuchi S."/>
            <person name="Fujiwara T."/>
            <person name="Onuma R."/>
            <person name="Era A."/>
            <person name="Ohbayashi R."/>
            <person name="Uzuka A."/>
            <person name="Nozaki H."/>
            <person name="Yoshikawa H."/>
            <person name="Miyagishima S.Y."/>
        </authorList>
    </citation>
    <scope>NUCLEOTIDE SEQUENCE [LARGE SCALE GENOMIC DNA]</scope>
    <source>
        <strain evidence="2 3">NIES-2499</strain>
    </source>
</reference>
<dbReference type="GO" id="GO:0003676">
    <property type="term" value="F:nucleic acid binding"/>
    <property type="evidence" value="ECO:0007669"/>
    <property type="project" value="InterPro"/>
</dbReference>
<protein>
    <submittedName>
        <fullName evidence="2">Uncharacterized protein</fullName>
    </submittedName>
</protein>
<evidence type="ECO:0000313" key="2">
    <source>
        <dbReference type="EMBL" id="GAX82562.1"/>
    </source>
</evidence>
<evidence type="ECO:0000256" key="1">
    <source>
        <dbReference type="SAM" id="MobiDB-lite"/>
    </source>
</evidence>
<feature type="region of interest" description="Disordered" evidence="1">
    <location>
        <begin position="240"/>
        <end position="288"/>
    </location>
</feature>
<feature type="compositionally biased region" description="Basic residues" evidence="1">
    <location>
        <begin position="273"/>
        <end position="282"/>
    </location>
</feature>
<dbReference type="PANTHER" id="PTHR39444">
    <property type="entry name" value="SITE-SPECIFIC DNA-METHYLTRANSFERASE (ADENINE-SPECIFIC)"/>
    <property type="match status" value="1"/>
</dbReference>
<dbReference type="InterPro" id="IPR002052">
    <property type="entry name" value="DNA_methylase_N6_adenine_CS"/>
</dbReference>
<gene>
    <name evidence="2" type="ORF">CEUSTIGMA_g9988.t1</name>
</gene>
<keyword evidence="3" id="KW-1185">Reference proteome</keyword>
<sequence length="288" mass="33006">MKNSIQESEKLHNSQTDTSLKRRRNKQLSTVSCEGKESKETSSSWPYPTDYLDHFETSRHALTDIEPALYRLATHLGKKKCELVVYDPYFCKGGIRQHYKDALGINNFLHEKRDFYADIKNNVVPEYDILVTNPPYSADHKERILDFCAKSGKPWALLLPNYVVNKQYFQQATAAASDAVSTSSTVSPIFVVPGEKYLYEHPEGTGHEASPFFSIWIMHLGSSTNQVAHWWQKKLDKDLSHPARGGQEQGQLKISRSVDHLRESQAVPSWKRPNPKQRKKLKMLKEST</sequence>
<feature type="region of interest" description="Disordered" evidence="1">
    <location>
        <begin position="1"/>
        <end position="44"/>
    </location>
</feature>
<dbReference type="GO" id="GO:0008168">
    <property type="term" value="F:methyltransferase activity"/>
    <property type="evidence" value="ECO:0007669"/>
    <property type="project" value="InterPro"/>
</dbReference>